<dbReference type="InterPro" id="IPR000157">
    <property type="entry name" value="TIR_dom"/>
</dbReference>
<feature type="domain" description="TIR" evidence="2">
    <location>
        <begin position="349"/>
        <end position="483"/>
    </location>
</feature>
<dbReference type="InterPro" id="IPR035897">
    <property type="entry name" value="Toll_tir_struct_dom_sf"/>
</dbReference>
<evidence type="ECO:0000313" key="4">
    <source>
        <dbReference type="Proteomes" id="UP001164746"/>
    </source>
</evidence>
<evidence type="ECO:0000259" key="2">
    <source>
        <dbReference type="PROSITE" id="PS50104"/>
    </source>
</evidence>
<sequence>MAGTSGGRQRKLVHRPSEMFIEFTRQAEWDEFHFEKQMLNKSELLKESLQGFEECTAIIGDPANRNQHQFSYVNMTLRDRVVDVFTTFETLEERTVLGNKLARLKFVENLVEYYEYVLDALSLSCLTDGQVATRLEDPGIRLLLTVRRLLWDYSDSCPKFSEVIAEGGMFRQLMLDLHFICADDIKMVTLLALVHMVRENELAGLEMEAGFDLTAFITDALYMAIQSKERREHGFHVSELVDGLTALAQTKEQKRRFSAPHVLTICARILRKENQSEVLAVLKLIWELAFLEDCRIAIKSEEELLDAVRMQRFNNHYDTQYTARRAAFQLLDLPDRLNTVETRPPDFDARPHVMFSYHWGDRKSVMEIYRVLRAEGYPIWIDVAELSKHSDVTEAVKSAVEHSIVILACLSEKYKNSRNCRTELEYGFSLKRAILPLQLHTGYEADGWLRSVIGEEPDVLYFTERQPPPAQLRRLRDKLQTHIQGVTPPLYRTPSRQKSRELTRALSRGPSRGQSRATSRASVLGPISIQTVCKVLEWTPEDVEQWAFDIKLEGSAYRKVSKMSGPQVYCLFQNWMKKPESFCYWAESILHLGSVEDLARFSNAVRNLTSYVA</sequence>
<dbReference type="PANTHER" id="PTHR46270">
    <property type="entry name" value="ARMADILLO-TYPE FOLD-RELATED"/>
    <property type="match status" value="1"/>
</dbReference>
<dbReference type="PROSITE" id="PS50104">
    <property type="entry name" value="TIR"/>
    <property type="match status" value="1"/>
</dbReference>
<keyword evidence="4" id="KW-1185">Reference proteome</keyword>
<reference evidence="3" key="1">
    <citation type="submission" date="2022-11" db="EMBL/GenBank/DDBJ databases">
        <title>Centuries of genome instability and evolution in soft-shell clam transmissible cancer (bioRxiv).</title>
        <authorList>
            <person name="Hart S.F.M."/>
            <person name="Yonemitsu M.A."/>
            <person name="Giersch R.M."/>
            <person name="Beal B.F."/>
            <person name="Arriagada G."/>
            <person name="Davis B.W."/>
            <person name="Ostrander E.A."/>
            <person name="Goff S.P."/>
            <person name="Metzger M.J."/>
        </authorList>
    </citation>
    <scope>NUCLEOTIDE SEQUENCE</scope>
    <source>
        <strain evidence="3">MELC-2E11</strain>
        <tissue evidence="3">Siphon/mantle</tissue>
    </source>
</reference>
<dbReference type="SUPFAM" id="SSF52200">
    <property type="entry name" value="Toll/Interleukin receptor TIR domain"/>
    <property type="match status" value="1"/>
</dbReference>
<dbReference type="EMBL" id="CP111014">
    <property type="protein sequence ID" value="WAQ97801.1"/>
    <property type="molecule type" value="Genomic_DNA"/>
</dbReference>
<evidence type="ECO:0000256" key="1">
    <source>
        <dbReference type="SAM" id="MobiDB-lite"/>
    </source>
</evidence>
<name>A0ABY7DJD0_MYAAR</name>
<accession>A0ABY7DJD0</accession>
<feature type="region of interest" description="Disordered" evidence="1">
    <location>
        <begin position="486"/>
        <end position="520"/>
    </location>
</feature>
<evidence type="ECO:0000313" key="3">
    <source>
        <dbReference type="EMBL" id="WAQ97801.1"/>
    </source>
</evidence>
<organism evidence="3 4">
    <name type="scientific">Mya arenaria</name>
    <name type="common">Soft-shell clam</name>
    <dbReference type="NCBI Taxonomy" id="6604"/>
    <lineage>
        <taxon>Eukaryota</taxon>
        <taxon>Metazoa</taxon>
        <taxon>Spiralia</taxon>
        <taxon>Lophotrochozoa</taxon>
        <taxon>Mollusca</taxon>
        <taxon>Bivalvia</taxon>
        <taxon>Autobranchia</taxon>
        <taxon>Heteroconchia</taxon>
        <taxon>Euheterodonta</taxon>
        <taxon>Imparidentia</taxon>
        <taxon>Neoheterodontei</taxon>
        <taxon>Myida</taxon>
        <taxon>Myoidea</taxon>
        <taxon>Myidae</taxon>
        <taxon>Mya</taxon>
    </lineage>
</organism>
<proteinExistence type="predicted"/>
<protein>
    <recommendedName>
        <fullName evidence="2">TIR domain-containing protein</fullName>
    </recommendedName>
</protein>
<dbReference type="Gene3D" id="3.40.50.10140">
    <property type="entry name" value="Toll/interleukin-1 receptor homology (TIR) domain"/>
    <property type="match status" value="1"/>
</dbReference>
<dbReference type="Pfam" id="PF13676">
    <property type="entry name" value="TIR_2"/>
    <property type="match status" value="1"/>
</dbReference>
<dbReference type="Proteomes" id="UP001164746">
    <property type="component" value="Chromosome 3"/>
</dbReference>
<dbReference type="PANTHER" id="PTHR46270:SF2">
    <property type="entry name" value="TIR DOMAIN-CONTAINING PROTEIN"/>
    <property type="match status" value="1"/>
</dbReference>
<gene>
    <name evidence="3" type="ORF">MAR_022174</name>
</gene>